<evidence type="ECO:0000313" key="1">
    <source>
        <dbReference type="EMBL" id="TRX75654.1"/>
    </source>
</evidence>
<dbReference type="RefSeq" id="WP_143487746.1">
    <property type="nucleotide sequence ID" value="NZ_VJOY01000004.1"/>
</dbReference>
<evidence type="ECO:0000313" key="2">
    <source>
        <dbReference type="Proteomes" id="UP000315235"/>
    </source>
</evidence>
<keyword evidence="2" id="KW-1185">Reference proteome</keyword>
<gene>
    <name evidence="1" type="ORF">FM069_07900</name>
</gene>
<name>A0A553H1M5_9PSED</name>
<dbReference type="Proteomes" id="UP000315235">
    <property type="component" value="Unassembled WGS sequence"/>
</dbReference>
<organism evidence="1 2">
    <name type="scientific">Pseudomonas mangiferae</name>
    <dbReference type="NCBI Taxonomy" id="2593654"/>
    <lineage>
        <taxon>Bacteria</taxon>
        <taxon>Pseudomonadati</taxon>
        <taxon>Pseudomonadota</taxon>
        <taxon>Gammaproteobacteria</taxon>
        <taxon>Pseudomonadales</taxon>
        <taxon>Pseudomonadaceae</taxon>
        <taxon>Pseudomonas</taxon>
    </lineage>
</organism>
<dbReference type="AlphaFoldDB" id="A0A553H1M5"/>
<sequence>MNFIEKCLSGDAFADEIDDAVEAWSEGVEGQDLELNEFLGMTVDEYSAWMTSPSILPWIVSAHRNQRTLAQELECDRIKMAARASKPREAAQMKKWLEKIGKL</sequence>
<dbReference type="EMBL" id="VJOY01000004">
    <property type="protein sequence ID" value="TRX75654.1"/>
    <property type="molecule type" value="Genomic_DNA"/>
</dbReference>
<dbReference type="OrthoDB" id="8780661at2"/>
<accession>A0A553H1M5</accession>
<proteinExistence type="predicted"/>
<comment type="caution">
    <text evidence="1">The sequence shown here is derived from an EMBL/GenBank/DDBJ whole genome shotgun (WGS) entry which is preliminary data.</text>
</comment>
<reference evidence="1 2" key="1">
    <citation type="submission" date="2019-07" db="EMBL/GenBank/DDBJ databases">
        <title>Pseudomonas mangiferae sp. nov., isolated from bark of mango tree in Thailand.</title>
        <authorList>
            <person name="Srisuk N."/>
            <person name="Anurat P."/>
        </authorList>
    </citation>
    <scope>NUCLEOTIDE SEQUENCE [LARGE SCALE GENOMIC DNA]</scope>
    <source>
        <strain evidence="1 2">DMKU_BBB3-04</strain>
    </source>
</reference>
<protein>
    <submittedName>
        <fullName evidence="1">Uncharacterized protein</fullName>
    </submittedName>
</protein>